<feature type="transmembrane region" description="Helical" evidence="4">
    <location>
        <begin position="59"/>
        <end position="77"/>
    </location>
</feature>
<evidence type="ECO:0000256" key="4">
    <source>
        <dbReference type="SAM" id="Phobius"/>
    </source>
</evidence>
<dbReference type="Pfam" id="PF07690">
    <property type="entry name" value="MFS_1"/>
    <property type="match status" value="1"/>
</dbReference>
<feature type="transmembrane region" description="Helical" evidence="4">
    <location>
        <begin position="377"/>
        <end position="396"/>
    </location>
</feature>
<gene>
    <name evidence="6" type="ORF">RHSP_53119</name>
</gene>
<accession>N6TY85</accession>
<feature type="transmembrane region" description="Helical" evidence="4">
    <location>
        <begin position="21"/>
        <end position="39"/>
    </location>
</feature>
<keyword evidence="3 4" id="KW-0472">Membrane</keyword>
<dbReference type="AlphaFoldDB" id="N6TY85"/>
<sequence length="410" mass="42338">MIIGVHMLQSNEDALDSRHGWRVVGGAHAITAITFGSAYAFSALFPGLSAEFNASRGEIALVFSIAAFIFYALGAIAGPLADRWSTRRLVAAGLIAMAAGYVVASQASSLFGLYIAYGVGVGLGIGLSYVPVIGAVQSWFQAKRAKASGIATAGLGLGTLLLPFAVAKLIPVIGWRGSFLMLSAVIAVIGPPAMMLVRRRQARGGANALPPVLLSPLTAWRKPGFPLFYLVIVLGSFCIFIPYVHIVPAAHDLGLSLDAGTMLIALIGIGNVFGRFVLAGFGDRIGSVRLLALLTAVVAGSFILWAFAANFAMLAVFAVIFGAAYGGCVGLYPAVAAELFGTPNIGALLGYLYTGVGIAALLGPTLAGFVFDRTGTYLGPITASAIAAAIAAIFTLKLQRAEGKRVSQTP</sequence>
<dbReference type="PANTHER" id="PTHR11360">
    <property type="entry name" value="MONOCARBOXYLATE TRANSPORTER"/>
    <property type="match status" value="1"/>
</dbReference>
<evidence type="ECO:0000259" key="5">
    <source>
        <dbReference type="PROSITE" id="PS50850"/>
    </source>
</evidence>
<feature type="transmembrane region" description="Helical" evidence="4">
    <location>
        <begin position="89"/>
        <end position="108"/>
    </location>
</feature>
<feature type="transmembrane region" description="Helical" evidence="4">
    <location>
        <begin position="179"/>
        <end position="197"/>
    </location>
</feature>
<name>N6TY85_9HYPH</name>
<dbReference type="STRING" id="363754.RHSP_53119"/>
<dbReference type="PROSITE" id="PS50850">
    <property type="entry name" value="MFS"/>
    <property type="match status" value="1"/>
</dbReference>
<feature type="transmembrane region" description="Helical" evidence="4">
    <location>
        <begin position="114"/>
        <end position="136"/>
    </location>
</feature>
<dbReference type="RefSeq" id="WP_004125421.1">
    <property type="nucleotide sequence ID" value="NZ_AQHN01000084.1"/>
</dbReference>
<organism evidence="6 7">
    <name type="scientific">Rhizobium freirei PRF 81</name>
    <dbReference type="NCBI Taxonomy" id="363754"/>
    <lineage>
        <taxon>Bacteria</taxon>
        <taxon>Pseudomonadati</taxon>
        <taxon>Pseudomonadota</taxon>
        <taxon>Alphaproteobacteria</taxon>
        <taxon>Hyphomicrobiales</taxon>
        <taxon>Rhizobiaceae</taxon>
        <taxon>Rhizobium/Agrobacterium group</taxon>
        <taxon>Rhizobium</taxon>
    </lineage>
</organism>
<dbReference type="PATRIC" id="fig|363754.4.peg.5458"/>
<dbReference type="Proteomes" id="UP000012429">
    <property type="component" value="Unassembled WGS sequence"/>
</dbReference>
<proteinExistence type="predicted"/>
<dbReference type="GO" id="GO:0022857">
    <property type="term" value="F:transmembrane transporter activity"/>
    <property type="evidence" value="ECO:0007669"/>
    <property type="project" value="InterPro"/>
</dbReference>
<dbReference type="PANTHER" id="PTHR11360:SF284">
    <property type="entry name" value="EG:103B4.3 PROTEIN-RELATED"/>
    <property type="match status" value="1"/>
</dbReference>
<keyword evidence="7" id="KW-1185">Reference proteome</keyword>
<feature type="transmembrane region" description="Helical" evidence="4">
    <location>
        <begin position="290"/>
        <end position="308"/>
    </location>
</feature>
<dbReference type="InterPro" id="IPR050327">
    <property type="entry name" value="Proton-linked_MCT"/>
</dbReference>
<dbReference type="InterPro" id="IPR020846">
    <property type="entry name" value="MFS_dom"/>
</dbReference>
<protein>
    <submittedName>
        <fullName evidence="6">Major facilitator superfamily MFS 1</fullName>
    </submittedName>
</protein>
<dbReference type="InterPro" id="IPR011701">
    <property type="entry name" value="MFS"/>
</dbReference>
<evidence type="ECO:0000256" key="3">
    <source>
        <dbReference type="ARBA" id="ARBA00023136"/>
    </source>
</evidence>
<dbReference type="EMBL" id="AQHN01000084">
    <property type="protein sequence ID" value="ENN85369.1"/>
    <property type="molecule type" value="Genomic_DNA"/>
</dbReference>
<dbReference type="OrthoDB" id="9796632at2"/>
<reference evidence="6 7" key="1">
    <citation type="journal article" date="2012" name="BMC Genomics">
        <title>Genomic basis of broad host range and environmental adaptability of Rhizobium tropici CIAT 899 and Rhizobium sp. PRF 81 which are used in inoculants for common bean (Phaseolus vulgaris L.).</title>
        <authorList>
            <person name="Ormeno-Orrillo E."/>
            <person name="Menna P."/>
            <person name="Almeida L.G."/>
            <person name="Ollero F.J."/>
            <person name="Nicolas M.F."/>
            <person name="Pains Rodrigues E."/>
            <person name="Shigueyoshi Nakatani A."/>
            <person name="Silva Batista J.S."/>
            <person name="Oliveira Chueire L.M."/>
            <person name="Souza R.C."/>
            <person name="Ribeiro Vasconcelos A.T."/>
            <person name="Megias M."/>
            <person name="Hungria M."/>
            <person name="Martinez-Romero E."/>
        </authorList>
    </citation>
    <scope>NUCLEOTIDE SEQUENCE [LARGE SCALE GENOMIC DNA]</scope>
    <source>
        <strain evidence="6 7">PRF 81</strain>
    </source>
</reference>
<evidence type="ECO:0000256" key="2">
    <source>
        <dbReference type="ARBA" id="ARBA00022989"/>
    </source>
</evidence>
<feature type="transmembrane region" description="Helical" evidence="4">
    <location>
        <begin position="227"/>
        <end position="247"/>
    </location>
</feature>
<feature type="transmembrane region" description="Helical" evidence="4">
    <location>
        <begin position="314"/>
        <end position="336"/>
    </location>
</feature>
<dbReference type="InterPro" id="IPR036259">
    <property type="entry name" value="MFS_trans_sf"/>
</dbReference>
<feature type="transmembrane region" description="Helical" evidence="4">
    <location>
        <begin position="148"/>
        <end position="167"/>
    </location>
</feature>
<feature type="transmembrane region" description="Helical" evidence="4">
    <location>
        <begin position="348"/>
        <end position="371"/>
    </location>
</feature>
<evidence type="ECO:0000313" key="6">
    <source>
        <dbReference type="EMBL" id="ENN85369.1"/>
    </source>
</evidence>
<comment type="caution">
    <text evidence="6">The sequence shown here is derived from an EMBL/GenBank/DDBJ whole genome shotgun (WGS) entry which is preliminary data.</text>
</comment>
<keyword evidence="1 4" id="KW-0812">Transmembrane</keyword>
<feature type="domain" description="Major facilitator superfamily (MFS) profile" evidence="5">
    <location>
        <begin position="1"/>
        <end position="403"/>
    </location>
</feature>
<dbReference type="Gene3D" id="1.20.1250.20">
    <property type="entry name" value="MFS general substrate transporter like domains"/>
    <property type="match status" value="1"/>
</dbReference>
<evidence type="ECO:0000313" key="7">
    <source>
        <dbReference type="Proteomes" id="UP000012429"/>
    </source>
</evidence>
<feature type="transmembrane region" description="Helical" evidence="4">
    <location>
        <begin position="259"/>
        <end position="278"/>
    </location>
</feature>
<keyword evidence="2 4" id="KW-1133">Transmembrane helix</keyword>
<evidence type="ECO:0000256" key="1">
    <source>
        <dbReference type="ARBA" id="ARBA00022692"/>
    </source>
</evidence>
<dbReference type="SUPFAM" id="SSF103473">
    <property type="entry name" value="MFS general substrate transporter"/>
    <property type="match status" value="1"/>
</dbReference>